<dbReference type="Proteomes" id="UP001168694">
    <property type="component" value="Unassembled WGS sequence"/>
</dbReference>
<name>A0ABT8E7K9_9BACL</name>
<reference evidence="2" key="1">
    <citation type="submission" date="2023-06" db="EMBL/GenBank/DDBJ databases">
        <title>Draft Genome Sequences of Representative Paenibacillus Polymyxa, Bacillus cereus, Fictibacillus sp., and Brevibacillus agri Strains Isolated from Amazonian Dark Earth.</title>
        <authorList>
            <person name="Pellegrinetti T.A."/>
            <person name="Cunha I.C.M."/>
            <person name="Chaves M.G."/>
            <person name="Freitas A.S."/>
            <person name="Silva A.V.R."/>
            <person name="Tsai S.M."/>
            <person name="Mendes L.W."/>
        </authorList>
    </citation>
    <scope>NUCLEOTIDE SEQUENCE</scope>
    <source>
        <strain evidence="2">CENA-BCM004</strain>
    </source>
</reference>
<feature type="region of interest" description="Disordered" evidence="1">
    <location>
        <begin position="1"/>
        <end position="23"/>
    </location>
</feature>
<keyword evidence="3" id="KW-1185">Reference proteome</keyword>
<evidence type="ECO:0000313" key="3">
    <source>
        <dbReference type="Proteomes" id="UP001168694"/>
    </source>
</evidence>
<dbReference type="EMBL" id="JAUHLN010000002">
    <property type="protein sequence ID" value="MDN4073902.1"/>
    <property type="molecule type" value="Genomic_DNA"/>
</dbReference>
<evidence type="ECO:0000256" key="1">
    <source>
        <dbReference type="SAM" id="MobiDB-lite"/>
    </source>
</evidence>
<gene>
    <name evidence="2" type="ORF">QYF49_12895</name>
</gene>
<feature type="region of interest" description="Disordered" evidence="1">
    <location>
        <begin position="53"/>
        <end position="80"/>
    </location>
</feature>
<dbReference type="RefSeq" id="WP_290399991.1">
    <property type="nucleotide sequence ID" value="NZ_JAUHLN010000002.1"/>
</dbReference>
<evidence type="ECO:0008006" key="4">
    <source>
        <dbReference type="Google" id="ProtNLM"/>
    </source>
</evidence>
<organism evidence="2 3">
    <name type="scientific">Fictibacillus terranigra</name>
    <dbReference type="NCBI Taxonomy" id="3058424"/>
    <lineage>
        <taxon>Bacteria</taxon>
        <taxon>Bacillati</taxon>
        <taxon>Bacillota</taxon>
        <taxon>Bacilli</taxon>
        <taxon>Bacillales</taxon>
        <taxon>Fictibacillaceae</taxon>
        <taxon>Fictibacillus</taxon>
    </lineage>
</organism>
<sequence>MHGQKQIFKRAQMGCGQRQTQRSVHERYGIKNNTQIKTWMKWYRENELHRFDQPMGNSIHMGMDRNPQVKKRKKNDNITT</sequence>
<comment type="caution">
    <text evidence="2">The sequence shown here is derived from an EMBL/GenBank/DDBJ whole genome shotgun (WGS) entry which is preliminary data.</text>
</comment>
<proteinExistence type="predicted"/>
<evidence type="ECO:0000313" key="2">
    <source>
        <dbReference type="EMBL" id="MDN4073902.1"/>
    </source>
</evidence>
<protein>
    <recommendedName>
        <fullName evidence="4">Helix-turn-helix domain-containing protein</fullName>
    </recommendedName>
</protein>
<accession>A0ABT8E7K9</accession>